<dbReference type="AlphaFoldDB" id="A0AAU7LY31"/>
<geneLocation type="plasmid" evidence="1">
    <name>p1</name>
</geneLocation>
<accession>A0AAU7LY31</accession>
<protein>
    <submittedName>
        <fullName evidence="1">Uncharacterized protein</fullName>
    </submittedName>
</protein>
<sequence length="40" mass="4255">MVVDGDLPVTNHEPAARQGVLTVLPFSGQLDDFNNESEAA</sequence>
<dbReference type="RefSeq" id="WP_349282203.1">
    <property type="nucleotide sequence ID" value="NZ_CBCSCU010000025.1"/>
</dbReference>
<reference evidence="1" key="1">
    <citation type="submission" date="2024-05" db="EMBL/GenBank/DDBJ databases">
        <authorList>
            <person name="Bunk B."/>
            <person name="Swiderski J."/>
            <person name="Sproer C."/>
            <person name="Thiel V."/>
        </authorList>
    </citation>
    <scope>NUCLEOTIDE SEQUENCE</scope>
    <source>
        <strain evidence="1">DSM 17735</strain>
        <plasmid evidence="1">p1</plasmid>
    </source>
</reference>
<gene>
    <name evidence="1" type="ORF">ABLV49_20855</name>
</gene>
<organism evidence="1">
    <name type="scientific">Polaromonas hydrogenivorans</name>
    <dbReference type="NCBI Taxonomy" id="335476"/>
    <lineage>
        <taxon>Bacteria</taxon>
        <taxon>Pseudomonadati</taxon>
        <taxon>Pseudomonadota</taxon>
        <taxon>Betaproteobacteria</taxon>
        <taxon>Burkholderiales</taxon>
        <taxon>Comamonadaceae</taxon>
        <taxon>Polaromonas</taxon>
    </lineage>
</organism>
<name>A0AAU7LY31_9BURK</name>
<evidence type="ECO:0000313" key="1">
    <source>
        <dbReference type="EMBL" id="XBP72544.1"/>
    </source>
</evidence>
<keyword evidence="1" id="KW-0614">Plasmid</keyword>
<proteinExistence type="predicted"/>
<dbReference type="EMBL" id="CP157676">
    <property type="protein sequence ID" value="XBP72544.1"/>
    <property type="molecule type" value="Genomic_DNA"/>
</dbReference>